<dbReference type="Pfam" id="PF25811">
    <property type="entry name" value="CAK-anch_MAT1"/>
    <property type="match status" value="1"/>
</dbReference>
<gene>
    <name evidence="8" type="ORF">QYM36_013131</name>
</gene>
<evidence type="ECO:0000259" key="7">
    <source>
        <dbReference type="PROSITE" id="PS50089"/>
    </source>
</evidence>
<protein>
    <recommendedName>
        <fullName evidence="7">RING-type domain-containing protein</fullName>
    </recommendedName>
</protein>
<evidence type="ECO:0000313" key="8">
    <source>
        <dbReference type="EMBL" id="KAK2709360.1"/>
    </source>
</evidence>
<evidence type="ECO:0000256" key="2">
    <source>
        <dbReference type="ARBA" id="ARBA00022723"/>
    </source>
</evidence>
<dbReference type="PROSITE" id="PS00518">
    <property type="entry name" value="ZF_RING_1"/>
    <property type="match status" value="1"/>
</dbReference>
<dbReference type="PANTHER" id="PTHR12683:SF13">
    <property type="entry name" value="CDK-ACTIVATING KINASE ASSEMBLY FACTOR MAT1"/>
    <property type="match status" value="1"/>
</dbReference>
<keyword evidence="2" id="KW-0479">Metal-binding</keyword>
<feature type="domain" description="RING-type" evidence="7">
    <location>
        <begin position="11"/>
        <end position="56"/>
    </location>
</feature>
<dbReference type="InterPro" id="IPR015877">
    <property type="entry name" value="MAT1_centre"/>
</dbReference>
<accession>A0AA88HC86</accession>
<evidence type="ECO:0000256" key="3">
    <source>
        <dbReference type="ARBA" id="ARBA00022771"/>
    </source>
</evidence>
<organism evidence="8 9">
    <name type="scientific">Artemia franciscana</name>
    <name type="common">Brine shrimp</name>
    <name type="synonym">Artemia sanfranciscana</name>
    <dbReference type="NCBI Taxonomy" id="6661"/>
    <lineage>
        <taxon>Eukaryota</taxon>
        <taxon>Metazoa</taxon>
        <taxon>Ecdysozoa</taxon>
        <taxon>Arthropoda</taxon>
        <taxon>Crustacea</taxon>
        <taxon>Branchiopoda</taxon>
        <taxon>Anostraca</taxon>
        <taxon>Artemiidae</taxon>
        <taxon>Artemia</taxon>
    </lineage>
</organism>
<sequence>MDDFGISEEVCPVCKTNKSANPNLVLMVNVCVHPICENCVATLFRVGGAGKCPVCKNAVKTKNYRVKLFRSSYVEKDVDIRKRIKRDFNKHREDFGSLREYNDYLEMVEDIICNLVNGVDIIETNKKIENYKKENKDLIMKNRNRPSEEEQELTALVEEERKKITDESYVKEEIEEKRRKRIAAEALIDELIVSNIDGKKIFESHVAAAQKSKEEEIRPSSPKITRFSSGATLGTSHRGSFLPLPKPRQHQLFVYQPPVLDLNGPLPPSAEDIKKKGFLKHIRSATTAERAGGYSEITSCMRALQEAMSGLFYVPRARLEVD</sequence>
<keyword evidence="3 6" id="KW-0863">Zinc-finger</keyword>
<dbReference type="Pfam" id="PF17121">
    <property type="entry name" value="zf-C3HC4_5"/>
    <property type="match status" value="1"/>
</dbReference>
<dbReference type="EMBL" id="JAVRJZ010000017">
    <property type="protein sequence ID" value="KAK2709359.1"/>
    <property type="molecule type" value="Genomic_DNA"/>
</dbReference>
<dbReference type="AlphaFoldDB" id="A0AA88HC86"/>
<dbReference type="GO" id="GO:0061575">
    <property type="term" value="F:cyclin-dependent protein serine/threonine kinase activator activity"/>
    <property type="evidence" value="ECO:0007669"/>
    <property type="project" value="InterPro"/>
</dbReference>
<dbReference type="Gene3D" id="3.30.40.10">
    <property type="entry name" value="Zinc/RING finger domain, C3HC4 (zinc finger)"/>
    <property type="match status" value="1"/>
</dbReference>
<dbReference type="InterPro" id="IPR004575">
    <property type="entry name" value="MAT1/Tfb3"/>
</dbReference>
<name>A0AA88HC86_ARTSF</name>
<evidence type="ECO:0000256" key="1">
    <source>
        <dbReference type="ARBA" id="ARBA00004123"/>
    </source>
</evidence>
<dbReference type="PROSITE" id="PS50089">
    <property type="entry name" value="ZF_RING_2"/>
    <property type="match status" value="1"/>
</dbReference>
<evidence type="ECO:0000313" key="9">
    <source>
        <dbReference type="Proteomes" id="UP001187531"/>
    </source>
</evidence>
<dbReference type="Pfam" id="PF06391">
    <property type="entry name" value="MAT1"/>
    <property type="match status" value="1"/>
</dbReference>
<dbReference type="Proteomes" id="UP001187531">
    <property type="component" value="Unassembled WGS sequence"/>
</dbReference>
<proteinExistence type="predicted"/>
<evidence type="ECO:0000256" key="4">
    <source>
        <dbReference type="ARBA" id="ARBA00022833"/>
    </source>
</evidence>
<dbReference type="InterPro" id="IPR017907">
    <property type="entry name" value="Znf_RING_CS"/>
</dbReference>
<evidence type="ECO:0000256" key="5">
    <source>
        <dbReference type="ARBA" id="ARBA00023242"/>
    </source>
</evidence>
<dbReference type="GO" id="GO:0006357">
    <property type="term" value="P:regulation of transcription by RNA polymerase II"/>
    <property type="evidence" value="ECO:0007669"/>
    <property type="project" value="TreeGrafter"/>
</dbReference>
<keyword evidence="9" id="KW-1185">Reference proteome</keyword>
<keyword evidence="5" id="KW-0539">Nucleus</keyword>
<dbReference type="InterPro" id="IPR001841">
    <property type="entry name" value="Znf_RING"/>
</dbReference>
<dbReference type="GO" id="GO:0008270">
    <property type="term" value="F:zinc ion binding"/>
    <property type="evidence" value="ECO:0007669"/>
    <property type="project" value="UniProtKB-KW"/>
</dbReference>
<keyword evidence="4" id="KW-0862">Zinc</keyword>
<dbReference type="PANTHER" id="PTHR12683">
    <property type="entry name" value="CDK-ACTIVATING KINASE ASSEMBLY FACTOR MAT1"/>
    <property type="match status" value="1"/>
</dbReference>
<comment type="subcellular location">
    <subcellularLocation>
        <location evidence="1">Nucleus</location>
    </subcellularLocation>
</comment>
<dbReference type="GO" id="GO:0006289">
    <property type="term" value="P:nucleotide-excision repair"/>
    <property type="evidence" value="ECO:0007669"/>
    <property type="project" value="InterPro"/>
</dbReference>
<reference evidence="8" key="1">
    <citation type="submission" date="2023-07" db="EMBL/GenBank/DDBJ databases">
        <title>Chromosome-level genome assembly of Artemia franciscana.</title>
        <authorList>
            <person name="Jo E."/>
        </authorList>
    </citation>
    <scope>NUCLEOTIDE SEQUENCE</scope>
    <source>
        <tissue evidence="8">Whole body</tissue>
    </source>
</reference>
<dbReference type="SMART" id="SM00184">
    <property type="entry name" value="RING"/>
    <property type="match status" value="1"/>
</dbReference>
<dbReference type="InterPro" id="IPR013083">
    <property type="entry name" value="Znf_RING/FYVE/PHD"/>
</dbReference>
<dbReference type="EMBL" id="JAVRJZ010000017">
    <property type="protein sequence ID" value="KAK2709360.1"/>
    <property type="molecule type" value="Genomic_DNA"/>
</dbReference>
<dbReference type="InterPro" id="IPR057657">
    <property type="entry name" value="MAT1_CAK-anch"/>
</dbReference>
<comment type="caution">
    <text evidence="8">The sequence shown here is derived from an EMBL/GenBank/DDBJ whole genome shotgun (WGS) entry which is preliminary data.</text>
</comment>
<dbReference type="SUPFAM" id="SSF57850">
    <property type="entry name" value="RING/U-box"/>
    <property type="match status" value="1"/>
</dbReference>
<dbReference type="NCBIfam" id="TIGR00570">
    <property type="entry name" value="cdk7"/>
    <property type="match status" value="1"/>
</dbReference>
<evidence type="ECO:0000256" key="6">
    <source>
        <dbReference type="PROSITE-ProRule" id="PRU00175"/>
    </source>
</evidence>
<dbReference type="GO" id="GO:0005675">
    <property type="term" value="C:transcription factor TFIIH holo complex"/>
    <property type="evidence" value="ECO:0007669"/>
    <property type="project" value="InterPro"/>
</dbReference>